<evidence type="ECO:0000313" key="3">
    <source>
        <dbReference type="Proteomes" id="UP000181962"/>
    </source>
</evidence>
<name>A0A1L3FB59_BRAJP</name>
<feature type="transmembrane region" description="Helical" evidence="1">
    <location>
        <begin position="114"/>
        <end position="132"/>
    </location>
</feature>
<feature type="transmembrane region" description="Helical" evidence="1">
    <location>
        <begin position="60"/>
        <end position="79"/>
    </location>
</feature>
<feature type="transmembrane region" description="Helical" evidence="1">
    <location>
        <begin position="263"/>
        <end position="280"/>
    </location>
</feature>
<keyword evidence="1" id="KW-0472">Membrane</keyword>
<feature type="transmembrane region" description="Helical" evidence="1">
    <location>
        <begin position="24"/>
        <end position="48"/>
    </location>
</feature>
<feature type="transmembrane region" description="Helical" evidence="1">
    <location>
        <begin position="191"/>
        <end position="210"/>
    </location>
</feature>
<evidence type="ECO:0000313" key="2">
    <source>
        <dbReference type="EMBL" id="APG10524.1"/>
    </source>
</evidence>
<proteinExistence type="predicted"/>
<dbReference type="EMBL" id="CP017637">
    <property type="protein sequence ID" value="APG10524.1"/>
    <property type="molecule type" value="Genomic_DNA"/>
</dbReference>
<feature type="transmembrane region" description="Helical" evidence="1">
    <location>
        <begin position="391"/>
        <end position="424"/>
    </location>
</feature>
<reference evidence="2 3" key="1">
    <citation type="submission" date="2016-11" db="EMBL/GenBank/DDBJ databases">
        <title>Complete Genome Sequence of Bradyrhizobium sp. strain J5, an isolated from soybean nodule in Hokkaido.</title>
        <authorList>
            <person name="Kanehara K."/>
        </authorList>
    </citation>
    <scope>NUCLEOTIDE SEQUENCE [LARGE SCALE GENOMIC DNA]</scope>
    <source>
        <strain evidence="2 3">J5</strain>
    </source>
</reference>
<accession>A0A1L3FB59</accession>
<gene>
    <name evidence="2" type="ORF">BKD09_19545</name>
</gene>
<dbReference type="Proteomes" id="UP000181962">
    <property type="component" value="Chromosome"/>
</dbReference>
<dbReference type="AlphaFoldDB" id="A0A1L3FB59"/>
<organism evidence="2 3">
    <name type="scientific">Bradyrhizobium japonicum</name>
    <dbReference type="NCBI Taxonomy" id="375"/>
    <lineage>
        <taxon>Bacteria</taxon>
        <taxon>Pseudomonadati</taxon>
        <taxon>Pseudomonadota</taxon>
        <taxon>Alphaproteobacteria</taxon>
        <taxon>Hyphomicrobiales</taxon>
        <taxon>Nitrobacteraceae</taxon>
        <taxon>Bradyrhizobium</taxon>
    </lineage>
</organism>
<sequence>MAESVNSVHRGLAGLFDRDQKRPLLLGLLICLHIVICAASLRISFPFYRSEYVMYDPAGLTNAIAATAIFCLIAPLFVFTRFSFGYLCGFYLFTMVAGFLWLNSFSKLQYDHVAAGISAGLSCLTFLLPALLITPRIGRPFEISERSFERILYVIVAFCLATSIAAATYGFRVVAINDIYQYRAELQFPTALNYAIASTMTVLIPFAYACFALRHRYWMAAAMLAIAISFYPSTFTKIALFTPAWLLCMTLLSIFLGRIATILSLFLPVLAGVLLIITIGEPMRRYFGIVNARMLSVPSVAMDVYNEYFAQRELTHFCQIWLLKPFVSCALKQQISVEMNSTYPLGFLNASLFATEGIASVGLWAAPLVTFACGLVIGFGNRLSAGLSERFILISAAIVPQVITNVPFSTLILTHGLWLLFLLWYLTPRTLFGGPAEP</sequence>
<feature type="transmembrane region" description="Helical" evidence="1">
    <location>
        <begin position="217"/>
        <end position="232"/>
    </location>
</feature>
<feature type="transmembrane region" description="Helical" evidence="1">
    <location>
        <begin position="357"/>
        <end position="379"/>
    </location>
</feature>
<evidence type="ECO:0000256" key="1">
    <source>
        <dbReference type="SAM" id="Phobius"/>
    </source>
</evidence>
<keyword evidence="1" id="KW-0812">Transmembrane</keyword>
<keyword evidence="1" id="KW-1133">Transmembrane helix</keyword>
<feature type="transmembrane region" description="Helical" evidence="1">
    <location>
        <begin position="152"/>
        <end position="171"/>
    </location>
</feature>
<feature type="transmembrane region" description="Helical" evidence="1">
    <location>
        <begin position="84"/>
        <end position="102"/>
    </location>
</feature>
<protein>
    <submittedName>
        <fullName evidence="2">Uncharacterized protein</fullName>
    </submittedName>
</protein>